<dbReference type="Proteomes" id="UP000241587">
    <property type="component" value="Unassembled WGS sequence"/>
</dbReference>
<name>A0A2T4H1E5_FUSCU</name>
<evidence type="ECO:0008006" key="4">
    <source>
        <dbReference type="Google" id="ProtNLM"/>
    </source>
</evidence>
<dbReference type="OrthoDB" id="5134445at2759"/>
<dbReference type="AlphaFoldDB" id="A0A2T4H1E5"/>
<keyword evidence="3" id="KW-1185">Reference proteome</keyword>
<organism evidence="1 3">
    <name type="scientific">Fusarium culmorum</name>
    <dbReference type="NCBI Taxonomy" id="5516"/>
    <lineage>
        <taxon>Eukaryota</taxon>
        <taxon>Fungi</taxon>
        <taxon>Dikarya</taxon>
        <taxon>Ascomycota</taxon>
        <taxon>Pezizomycotina</taxon>
        <taxon>Sordariomycetes</taxon>
        <taxon>Hypocreomycetidae</taxon>
        <taxon>Hypocreales</taxon>
        <taxon>Nectriaceae</taxon>
        <taxon>Fusarium</taxon>
    </lineage>
</organism>
<gene>
    <name evidence="1" type="ORF">FCULG_00007693</name>
    <name evidence="2" type="ORF">HYE67_006675</name>
</gene>
<proteinExistence type="predicted"/>
<accession>A0A2T4H1E5</accession>
<dbReference type="EMBL" id="CP064749">
    <property type="protein sequence ID" value="QPC64444.1"/>
    <property type="molecule type" value="Genomic_DNA"/>
</dbReference>
<evidence type="ECO:0000313" key="3">
    <source>
        <dbReference type="Proteomes" id="UP000241587"/>
    </source>
</evidence>
<reference evidence="1 3" key="1">
    <citation type="submission" date="2018-02" db="EMBL/GenBank/DDBJ databases">
        <title>Fusarium culmorum secondary metabolites in fungal-bacterial-plant interactions.</title>
        <authorList>
            <person name="Schmidt R."/>
        </authorList>
    </citation>
    <scope>NUCLEOTIDE SEQUENCE [LARGE SCALE GENOMIC DNA]</scope>
    <source>
        <strain evidence="1 3">PV</strain>
    </source>
</reference>
<dbReference type="Proteomes" id="UP000663297">
    <property type="component" value="Chromosome 3"/>
</dbReference>
<evidence type="ECO:0000313" key="1">
    <source>
        <dbReference type="EMBL" id="PTD09608.1"/>
    </source>
</evidence>
<sequence>MGTSEPKTSNVVDVLYPVGKILTLDANIAGDSSDQQKTIQLKIKRQQLPYTLSSGSVVEEVSDFLDKTEGNVQFLKMFDRRAAVDLRDEKRADPWSENNDNEYAKGVQSGKVATFSEQLHWNVPYYVEDGDSDWDEAEDEAFIDDEERKLYEAEIAVYDRLKEYQGICIPKILATVKLDIPPPNAALTAQQRELHQQKGLLLQYLPGPTIQEMIVETPDAPWRNIVDQALKIVSILGDHDVLNKDMRLENLITLGYPDSATQANLLRIGDGRRATAMKKGSWDS</sequence>
<dbReference type="OMA" id="MEANAYE"/>
<evidence type="ECO:0000313" key="2">
    <source>
        <dbReference type="EMBL" id="QPC64444.1"/>
    </source>
</evidence>
<dbReference type="EMBL" id="PVEM01000003">
    <property type="protein sequence ID" value="PTD09608.1"/>
    <property type="molecule type" value="Genomic_DNA"/>
</dbReference>
<reference evidence="2" key="2">
    <citation type="submission" date="2020-11" db="EMBL/GenBank/DDBJ databases">
        <title>The chromosome-scale genome resource for two endophytic Fusarium species: F. culmorum and F. pseudograminearum.</title>
        <authorList>
            <person name="Yuan Z."/>
        </authorList>
    </citation>
    <scope>NUCLEOTIDE SEQUENCE</scope>
    <source>
        <strain evidence="2">Class2-1B</strain>
    </source>
</reference>
<protein>
    <recommendedName>
        <fullName evidence="4">Protein kinase domain-containing protein</fullName>
    </recommendedName>
</protein>